<dbReference type="EMBL" id="BSDY01000001">
    <property type="protein sequence ID" value="GLI54802.1"/>
    <property type="molecule type" value="Genomic_DNA"/>
</dbReference>
<evidence type="ECO:0008006" key="4">
    <source>
        <dbReference type="Google" id="ProtNLM"/>
    </source>
</evidence>
<protein>
    <recommendedName>
        <fullName evidence="4">Multicomponent Na+:H+ antiporter subunit G</fullName>
    </recommendedName>
</protein>
<dbReference type="AlphaFoldDB" id="A0A9W6GIP6"/>
<keyword evidence="1" id="KW-0812">Transmembrane</keyword>
<comment type="caution">
    <text evidence="2">The sequence shown here is derived from an EMBL/GenBank/DDBJ whole genome shotgun (WGS) entry which is preliminary data.</text>
</comment>
<dbReference type="PANTHER" id="PTHR34703">
    <property type="entry name" value="ANTIPORTER SUBUNIT MNHG2-RELATED"/>
    <property type="match status" value="1"/>
</dbReference>
<keyword evidence="3" id="KW-1185">Reference proteome</keyword>
<reference evidence="2" key="1">
    <citation type="submission" date="2022-12" db="EMBL/GenBank/DDBJ databases">
        <title>Reference genome sequencing for broad-spectrum identification of bacterial and archaeal isolates by mass spectrometry.</title>
        <authorList>
            <person name="Sekiguchi Y."/>
            <person name="Tourlousse D.M."/>
        </authorList>
    </citation>
    <scope>NUCLEOTIDE SEQUENCE</scope>
    <source>
        <strain evidence="2">10succ1</strain>
    </source>
</reference>
<feature type="transmembrane region" description="Helical" evidence="1">
    <location>
        <begin position="61"/>
        <end position="88"/>
    </location>
</feature>
<keyword evidence="1" id="KW-0472">Membrane</keyword>
<dbReference type="RefSeq" id="WP_281832829.1">
    <property type="nucleotide sequence ID" value="NZ_BSDY01000001.1"/>
</dbReference>
<gene>
    <name evidence="2" type="ORF">PM10SUCC1_03170</name>
</gene>
<evidence type="ECO:0000313" key="2">
    <source>
        <dbReference type="EMBL" id="GLI54802.1"/>
    </source>
</evidence>
<name>A0A9W6GIP6_9FUSO</name>
<feature type="transmembrane region" description="Helical" evidence="1">
    <location>
        <begin position="6"/>
        <end position="27"/>
    </location>
</feature>
<dbReference type="Pfam" id="PF03334">
    <property type="entry name" value="PhaG_MnhG_YufB"/>
    <property type="match status" value="1"/>
</dbReference>
<organism evidence="2 3">
    <name type="scientific">Propionigenium maris DSM 9537</name>
    <dbReference type="NCBI Taxonomy" id="1123000"/>
    <lineage>
        <taxon>Bacteria</taxon>
        <taxon>Fusobacteriati</taxon>
        <taxon>Fusobacteriota</taxon>
        <taxon>Fusobacteriia</taxon>
        <taxon>Fusobacteriales</taxon>
        <taxon>Fusobacteriaceae</taxon>
        <taxon>Propionigenium</taxon>
    </lineage>
</organism>
<dbReference type="Proteomes" id="UP001144471">
    <property type="component" value="Unassembled WGS sequence"/>
</dbReference>
<dbReference type="GO" id="GO:0015385">
    <property type="term" value="F:sodium:proton antiporter activity"/>
    <property type="evidence" value="ECO:0007669"/>
    <property type="project" value="TreeGrafter"/>
</dbReference>
<evidence type="ECO:0000313" key="3">
    <source>
        <dbReference type="Proteomes" id="UP001144471"/>
    </source>
</evidence>
<dbReference type="InterPro" id="IPR005133">
    <property type="entry name" value="PhaG_MnhG_YufB"/>
</dbReference>
<dbReference type="PANTHER" id="PTHR34703:SF1">
    <property type="entry name" value="ANTIPORTER SUBUNIT MNHG2-RELATED"/>
    <property type="match status" value="1"/>
</dbReference>
<feature type="transmembrane region" description="Helical" evidence="1">
    <location>
        <begin position="34"/>
        <end position="55"/>
    </location>
</feature>
<sequence length="103" mass="11346">MNEIIGMTVLGIGLIISIIGNIAYFYHKEFFTELLIGSIVDTAGFSLILIGIMIYMGLSYFSLKVLIILILCFVINPIMSCAIGGSAYRSGFKPLKQEEDEDV</sequence>
<accession>A0A9W6GIP6</accession>
<keyword evidence="1" id="KW-1133">Transmembrane helix</keyword>
<proteinExistence type="predicted"/>
<evidence type="ECO:0000256" key="1">
    <source>
        <dbReference type="SAM" id="Phobius"/>
    </source>
</evidence>